<protein>
    <submittedName>
        <fullName evidence="4">Uncharacterized protein</fullName>
    </submittedName>
</protein>
<sequence length="298" mass="32844">MILSKLFVLQEISAKTCVIALRVSKMSPNHITLTPVSCPHRNLSTKYKPLGSGEIFLPFVRSTPMSENVALVTGGADDNGLYYVRELLRNGAKAIMIADTDINKGKRVIRDLGMEYGESRTAFIKANPANTLLLKNAFTVTKRHFSKIDIVVNITNELRCDTWEEKIDTNVKGVIRGTLLGIEYMGRHNGGVGGAVVNIITTSSKDDDKECPVLVGAKHYITSFGQAVSRQYYKHTFVKVITLTTTIDGGSREEAPMSEPCNRDNENDRESDGDGVEGIILTLTKLNTIRVKMLSYAV</sequence>
<comment type="similarity">
    <text evidence="1">Belongs to the short-chain dehydrogenases/reductases (SDR) family.</text>
</comment>
<dbReference type="InterPro" id="IPR002347">
    <property type="entry name" value="SDR_fam"/>
</dbReference>
<feature type="region of interest" description="Disordered" evidence="3">
    <location>
        <begin position="250"/>
        <end position="274"/>
    </location>
</feature>
<organism evidence="4 5">
    <name type="scientific">Molorchus minor</name>
    <dbReference type="NCBI Taxonomy" id="1323400"/>
    <lineage>
        <taxon>Eukaryota</taxon>
        <taxon>Metazoa</taxon>
        <taxon>Ecdysozoa</taxon>
        <taxon>Arthropoda</taxon>
        <taxon>Hexapoda</taxon>
        <taxon>Insecta</taxon>
        <taxon>Pterygota</taxon>
        <taxon>Neoptera</taxon>
        <taxon>Endopterygota</taxon>
        <taxon>Coleoptera</taxon>
        <taxon>Polyphaga</taxon>
        <taxon>Cucujiformia</taxon>
        <taxon>Chrysomeloidea</taxon>
        <taxon>Cerambycidae</taxon>
        <taxon>Lamiinae</taxon>
        <taxon>Monochamini</taxon>
        <taxon>Molorchus</taxon>
    </lineage>
</organism>
<evidence type="ECO:0000256" key="3">
    <source>
        <dbReference type="SAM" id="MobiDB-lite"/>
    </source>
</evidence>
<keyword evidence="5" id="KW-1185">Reference proteome</keyword>
<dbReference type="PANTHER" id="PTHR44229:SF8">
    <property type="entry name" value="ALCOHOL DEHYDROGENASE-RELATED"/>
    <property type="match status" value="1"/>
</dbReference>
<feature type="compositionally biased region" description="Basic and acidic residues" evidence="3">
    <location>
        <begin position="250"/>
        <end position="272"/>
    </location>
</feature>
<gene>
    <name evidence="4" type="ORF">NQ317_013251</name>
</gene>
<keyword evidence="2" id="KW-0560">Oxidoreductase</keyword>
<proteinExistence type="inferred from homology"/>
<accession>A0ABQ9JXH4</accession>
<reference evidence="4" key="1">
    <citation type="journal article" date="2023" name="Insect Mol. Biol.">
        <title>Genome sequencing provides insights into the evolution of gene families encoding plant cell wall-degrading enzymes in longhorned beetles.</title>
        <authorList>
            <person name="Shin N.R."/>
            <person name="Okamura Y."/>
            <person name="Kirsch R."/>
            <person name="Pauchet Y."/>
        </authorList>
    </citation>
    <scope>NUCLEOTIDE SEQUENCE</scope>
    <source>
        <strain evidence="4">MMC_N1</strain>
    </source>
</reference>
<evidence type="ECO:0000256" key="1">
    <source>
        <dbReference type="ARBA" id="ARBA00006484"/>
    </source>
</evidence>
<dbReference type="Pfam" id="PF00106">
    <property type="entry name" value="adh_short"/>
    <property type="match status" value="1"/>
</dbReference>
<comment type="caution">
    <text evidence="4">The sequence shown here is derived from an EMBL/GenBank/DDBJ whole genome shotgun (WGS) entry which is preliminary data.</text>
</comment>
<dbReference type="PANTHER" id="PTHR44229">
    <property type="entry name" value="15-HYDROXYPROSTAGLANDIN DEHYDROGENASE [NAD(+)]"/>
    <property type="match status" value="1"/>
</dbReference>
<evidence type="ECO:0000256" key="2">
    <source>
        <dbReference type="ARBA" id="ARBA00023002"/>
    </source>
</evidence>
<dbReference type="Gene3D" id="3.40.50.720">
    <property type="entry name" value="NAD(P)-binding Rossmann-like Domain"/>
    <property type="match status" value="1"/>
</dbReference>
<dbReference type="SUPFAM" id="SSF51735">
    <property type="entry name" value="NAD(P)-binding Rossmann-fold domains"/>
    <property type="match status" value="1"/>
</dbReference>
<evidence type="ECO:0000313" key="5">
    <source>
        <dbReference type="Proteomes" id="UP001162164"/>
    </source>
</evidence>
<evidence type="ECO:0000313" key="4">
    <source>
        <dbReference type="EMBL" id="KAJ8983046.1"/>
    </source>
</evidence>
<dbReference type="InterPro" id="IPR036291">
    <property type="entry name" value="NAD(P)-bd_dom_sf"/>
</dbReference>
<name>A0ABQ9JXH4_9CUCU</name>
<dbReference type="EMBL" id="JAPWTJ010000096">
    <property type="protein sequence ID" value="KAJ8983046.1"/>
    <property type="molecule type" value="Genomic_DNA"/>
</dbReference>
<dbReference type="Proteomes" id="UP001162164">
    <property type="component" value="Unassembled WGS sequence"/>
</dbReference>